<comment type="caution">
    <text evidence="3">The sequence shown here is derived from an EMBL/GenBank/DDBJ whole genome shotgun (WGS) entry which is preliminary data.</text>
</comment>
<keyword evidence="4" id="KW-1185">Reference proteome</keyword>
<dbReference type="Pfam" id="PF12733">
    <property type="entry name" value="Cadherin-like"/>
    <property type="match status" value="3"/>
</dbReference>
<gene>
    <name evidence="3" type="ORF">JK635_14030</name>
</gene>
<accession>A0ABS1TQ71</accession>
<proteinExistence type="predicted"/>
<feature type="compositionally biased region" description="Polar residues" evidence="1">
    <location>
        <begin position="230"/>
        <end position="244"/>
    </location>
</feature>
<sequence>MVNPRKLKILLAASVIGLGTVSYIPHTYAESQTKVQTALEENLLSKLEMKGLQLDQAFSPDVKAYSVTVDNEVQEINLLLKSNHSGSQITVNGKPVGNGTYGTYSLKTGENIFIITVQDGTGASGTYKLTVTRKQNGNNLLKHIRLSNGVLSPSFSSSITSYNIEGLKDKTKLKLVPTAAVTTSTIKVNNKSVSNNGITVDIPAGESDIRITVTAENGKTKTYTLHVKRSASNDPSPAKSNPGTGATKKPAAGSSSGTGIANNQKGSQAVSGQKTTTGTTEQTTTSTEQKTTKAMLFSLSVSTGTWDSSFVKDEFTYHIAVTKGTKKVTISPVAAYSSSTIKIEGDTKKTIQLEADNKTVVSVVVKYSDDDRKTYVLVFDRKSS</sequence>
<feature type="domain" description="Cadherin-like beta-sandwich-like" evidence="2">
    <location>
        <begin position="53"/>
        <end position="134"/>
    </location>
</feature>
<reference evidence="3 4" key="1">
    <citation type="submission" date="2021-01" db="EMBL/GenBank/DDBJ databases">
        <title>Genome public.</title>
        <authorList>
            <person name="Liu C."/>
            <person name="Sun Q."/>
        </authorList>
    </citation>
    <scope>NUCLEOTIDE SEQUENCE [LARGE SCALE GENOMIC DNA]</scope>
    <source>
        <strain evidence="3 4">YIM B02564</strain>
    </source>
</reference>
<dbReference type="RefSeq" id="WP_202654579.1">
    <property type="nucleotide sequence ID" value="NZ_JAESWB010000181.1"/>
</dbReference>
<feature type="domain" description="Cadherin-like beta-sandwich-like" evidence="2">
    <location>
        <begin position="150"/>
        <end position="229"/>
    </location>
</feature>
<evidence type="ECO:0000259" key="2">
    <source>
        <dbReference type="Pfam" id="PF12733"/>
    </source>
</evidence>
<feature type="compositionally biased region" description="Polar residues" evidence="1">
    <location>
        <begin position="253"/>
        <end position="270"/>
    </location>
</feature>
<evidence type="ECO:0000313" key="3">
    <source>
        <dbReference type="EMBL" id="MBL4953328.1"/>
    </source>
</evidence>
<organism evidence="3 4">
    <name type="scientific">Neobacillus paridis</name>
    <dbReference type="NCBI Taxonomy" id="2803862"/>
    <lineage>
        <taxon>Bacteria</taxon>
        <taxon>Bacillati</taxon>
        <taxon>Bacillota</taxon>
        <taxon>Bacilli</taxon>
        <taxon>Bacillales</taxon>
        <taxon>Bacillaceae</taxon>
        <taxon>Neobacillus</taxon>
    </lineage>
</organism>
<protein>
    <submittedName>
        <fullName evidence="3">Cadherin-like beta sandwich domain-containing protein</fullName>
    </submittedName>
</protein>
<feature type="region of interest" description="Disordered" evidence="1">
    <location>
        <begin position="222"/>
        <end position="290"/>
    </location>
</feature>
<dbReference type="Proteomes" id="UP000623967">
    <property type="component" value="Unassembled WGS sequence"/>
</dbReference>
<name>A0ABS1TQ71_9BACI</name>
<feature type="domain" description="Cadherin-like beta-sandwich-like" evidence="2">
    <location>
        <begin position="298"/>
        <end position="381"/>
    </location>
</feature>
<dbReference type="InterPro" id="IPR025883">
    <property type="entry name" value="Cadherin-like_domain"/>
</dbReference>
<dbReference type="EMBL" id="JAESWB010000181">
    <property type="protein sequence ID" value="MBL4953328.1"/>
    <property type="molecule type" value="Genomic_DNA"/>
</dbReference>
<evidence type="ECO:0000256" key="1">
    <source>
        <dbReference type="SAM" id="MobiDB-lite"/>
    </source>
</evidence>
<feature type="compositionally biased region" description="Low complexity" evidence="1">
    <location>
        <begin position="271"/>
        <end position="290"/>
    </location>
</feature>
<evidence type="ECO:0000313" key="4">
    <source>
        <dbReference type="Proteomes" id="UP000623967"/>
    </source>
</evidence>